<keyword evidence="2" id="KW-1185">Reference proteome</keyword>
<evidence type="ECO:0000313" key="2">
    <source>
        <dbReference type="Proteomes" id="UP000671879"/>
    </source>
</evidence>
<dbReference type="RefSeq" id="WP_274373697.1">
    <property type="nucleotide sequence ID" value="NZ_CP072943.1"/>
</dbReference>
<dbReference type="KEGG" id="aram:KAR29_00480"/>
<name>A0A9Q7A8B6_9BACT</name>
<dbReference type="EMBL" id="CP072943">
    <property type="protein sequence ID" value="QTX32461.1"/>
    <property type="molecule type" value="Genomic_DNA"/>
</dbReference>
<evidence type="ECO:0000313" key="1">
    <source>
        <dbReference type="EMBL" id="QTX32461.1"/>
    </source>
</evidence>
<reference evidence="2" key="1">
    <citation type="submission" date="2021-04" db="EMBL/GenBank/DDBJ databases">
        <title>A novel Synergistetes isolate from a pyrite-forming mixed culture.</title>
        <authorList>
            <person name="Bunk B."/>
            <person name="Sproer C."/>
            <person name="Spring S."/>
            <person name="Pester M."/>
        </authorList>
    </citation>
    <scope>NUCLEOTIDE SEQUENCE [LARGE SCALE GENOMIC DNA]</scope>
    <source>
        <strain evidence="2">J.5.4.2-T.3.5.2</strain>
    </source>
</reference>
<dbReference type="AlphaFoldDB" id="A0A9Q7A8B6"/>
<accession>A0A9Q7A8B6</accession>
<gene>
    <name evidence="1" type="ORF">KAR29_00480</name>
</gene>
<proteinExistence type="predicted"/>
<organism evidence="1 2">
    <name type="scientific">Aminithiophilus ramosus</name>
    <dbReference type="NCBI Taxonomy" id="3029084"/>
    <lineage>
        <taxon>Bacteria</taxon>
        <taxon>Thermotogati</taxon>
        <taxon>Synergistota</taxon>
        <taxon>Synergistia</taxon>
        <taxon>Synergistales</taxon>
        <taxon>Aminithiophilaceae</taxon>
        <taxon>Aminithiophilus</taxon>
    </lineage>
</organism>
<dbReference type="Proteomes" id="UP000671879">
    <property type="component" value="Chromosome"/>
</dbReference>
<protein>
    <submittedName>
        <fullName evidence="1">Uncharacterized protein</fullName>
    </submittedName>
</protein>
<sequence>MTVERTVAYQRRFEEILSLTPEVAAAPSLESLPEELRIRVRSVMEDAHRREGLSVLYLAVLVDQFLATEALAQKRYRHRWAEMVLHEEYLPPSVPAPEAFFYAARSWEP</sequence>